<dbReference type="eggNOG" id="COG0845">
    <property type="taxonomic scope" value="Bacteria"/>
</dbReference>
<dbReference type="GO" id="GO:0016020">
    <property type="term" value="C:membrane"/>
    <property type="evidence" value="ECO:0007669"/>
    <property type="project" value="InterPro"/>
</dbReference>
<feature type="domain" description="CzcB-like barrel-sandwich hybrid" evidence="5">
    <location>
        <begin position="85"/>
        <end position="229"/>
    </location>
</feature>
<dbReference type="RefSeq" id="WP_037438038.1">
    <property type="nucleotide sequence ID" value="NZ_JNFF01000014.1"/>
</dbReference>
<dbReference type="Pfam" id="PF25973">
    <property type="entry name" value="BSH_CzcB"/>
    <property type="match status" value="1"/>
</dbReference>
<dbReference type="Pfam" id="PF25954">
    <property type="entry name" value="Beta-barrel_RND_2"/>
    <property type="match status" value="1"/>
</dbReference>
<feature type="domain" description="CusB-like beta-barrel" evidence="4">
    <location>
        <begin position="239"/>
        <end position="306"/>
    </location>
</feature>
<feature type="signal peptide" evidence="3">
    <location>
        <begin position="1"/>
        <end position="26"/>
    </location>
</feature>
<dbReference type="InterPro" id="IPR058647">
    <property type="entry name" value="BSH_CzcB-like"/>
</dbReference>
<keyword evidence="3" id="KW-0732">Signal</keyword>
<dbReference type="EMBL" id="JNFF01000014">
    <property type="protein sequence ID" value="KEQ31517.1"/>
    <property type="molecule type" value="Genomic_DNA"/>
</dbReference>
<dbReference type="Gene3D" id="2.40.420.20">
    <property type="match status" value="1"/>
</dbReference>
<dbReference type="SUPFAM" id="SSF111369">
    <property type="entry name" value="HlyD-like secretion proteins"/>
    <property type="match status" value="1"/>
</dbReference>
<dbReference type="Gene3D" id="2.40.30.170">
    <property type="match status" value="1"/>
</dbReference>
<dbReference type="InterPro" id="IPR006143">
    <property type="entry name" value="RND_pump_MFP"/>
</dbReference>
<proteinExistence type="inferred from homology"/>
<dbReference type="InterPro" id="IPR051909">
    <property type="entry name" value="MFP_Cation_Efflux"/>
</dbReference>
<dbReference type="PANTHER" id="PTHR30097:SF4">
    <property type="entry name" value="SLR6042 PROTEIN"/>
    <property type="match status" value="1"/>
</dbReference>
<dbReference type="GO" id="GO:0060003">
    <property type="term" value="P:copper ion export"/>
    <property type="evidence" value="ECO:0007669"/>
    <property type="project" value="TreeGrafter"/>
</dbReference>
<accession>A0A081PLE4</accession>
<dbReference type="NCBIfam" id="TIGR01730">
    <property type="entry name" value="RND_mfp"/>
    <property type="match status" value="1"/>
</dbReference>
<dbReference type="InterPro" id="IPR058792">
    <property type="entry name" value="Beta-barrel_RND_2"/>
</dbReference>
<reference evidence="6 7" key="1">
    <citation type="journal article" date="1992" name="Int. J. Syst. Bacteriol.">
        <title>Sphingobacterium antarcticus sp. nov. a Psychrotrophic Bacterium from the Soils of Schirmacher Oasis, Antarctica.</title>
        <authorList>
            <person name="Shivaji S."/>
            <person name="Ray M.K."/>
            <person name="Rao N.S."/>
            <person name="Saiserr L."/>
            <person name="Jagannadham M.V."/>
            <person name="Kumar G.S."/>
            <person name="Reddy G."/>
            <person name="Bhargava P.M."/>
        </authorList>
    </citation>
    <scope>NUCLEOTIDE SEQUENCE [LARGE SCALE GENOMIC DNA]</scope>
    <source>
        <strain evidence="6 7">4BY</strain>
    </source>
</reference>
<dbReference type="Proteomes" id="UP000028007">
    <property type="component" value="Unassembled WGS sequence"/>
</dbReference>
<dbReference type="GO" id="GO:0015679">
    <property type="term" value="P:plasma membrane copper ion transport"/>
    <property type="evidence" value="ECO:0007669"/>
    <property type="project" value="TreeGrafter"/>
</dbReference>
<evidence type="ECO:0000313" key="6">
    <source>
        <dbReference type="EMBL" id="KEQ31517.1"/>
    </source>
</evidence>
<keyword evidence="7" id="KW-1185">Reference proteome</keyword>
<comment type="caution">
    <text evidence="6">The sequence shown here is derived from an EMBL/GenBank/DDBJ whole genome shotgun (WGS) entry which is preliminary data.</text>
</comment>
<dbReference type="AlphaFoldDB" id="A0A081PLE4"/>
<evidence type="ECO:0000256" key="1">
    <source>
        <dbReference type="ARBA" id="ARBA00009477"/>
    </source>
</evidence>
<dbReference type="GO" id="GO:0022857">
    <property type="term" value="F:transmembrane transporter activity"/>
    <property type="evidence" value="ECO:0007669"/>
    <property type="project" value="InterPro"/>
</dbReference>
<comment type="similarity">
    <text evidence="1">Belongs to the membrane fusion protein (MFP) (TC 8.A.1) family.</text>
</comment>
<dbReference type="PANTHER" id="PTHR30097">
    <property type="entry name" value="CATION EFFLUX SYSTEM PROTEIN CUSB"/>
    <property type="match status" value="1"/>
</dbReference>
<evidence type="ECO:0000256" key="2">
    <source>
        <dbReference type="ARBA" id="ARBA00022448"/>
    </source>
</evidence>
<dbReference type="GO" id="GO:0030313">
    <property type="term" value="C:cell envelope"/>
    <property type="evidence" value="ECO:0007669"/>
    <property type="project" value="TreeGrafter"/>
</dbReference>
<protein>
    <submittedName>
        <fullName evidence="6">Membrane protein</fullName>
    </submittedName>
</protein>
<gene>
    <name evidence="6" type="ORF">N180_17530</name>
</gene>
<evidence type="ECO:0000313" key="7">
    <source>
        <dbReference type="Proteomes" id="UP000028007"/>
    </source>
</evidence>
<dbReference type="Gene3D" id="2.40.50.100">
    <property type="match status" value="1"/>
</dbReference>
<dbReference type="Gene3D" id="1.10.287.470">
    <property type="entry name" value="Helix hairpin bin"/>
    <property type="match status" value="1"/>
</dbReference>
<evidence type="ECO:0000259" key="5">
    <source>
        <dbReference type="Pfam" id="PF25973"/>
    </source>
</evidence>
<name>A0A081PLE4_9SPHI</name>
<evidence type="ECO:0000256" key="3">
    <source>
        <dbReference type="SAM" id="SignalP"/>
    </source>
</evidence>
<sequence length="404" mass="43926">MKHLIKVTLLLLFVPFLLLQSCQQGKGENAEASHEEHGHEEEEIALNEAQMKAVGIKLGTVSMKNLHTVVKANGQLAVPPQNRANVSVLSGGIISNISVLEGEQVRKGQFLASIENQDLLKIQQDYLSAKNSFSYTSAEYERQKQLRQAGAGTGKFFQSAEAAYLSEKSGIAAIENQLRQLGISPGEVSAGKMKHGFPLRSPISGTIGKITANTGSFIQPGTSVMEVVDNSKIHCDLIVFEKDLMKVKNGQEVNFQLTNQDDQQVTGRITGINKSFEDESKGVTVHAVIDNQAGKNLIPGMYVTALINIGQEHTTAVPQDAVVRSAGREYIFVVDNHQKEDQGKRETKAGSKEVHFRKLEVKTGTAELGFIQISPLETLSEDARIATKGAFYLLSKITGGSDSH</sequence>
<evidence type="ECO:0000259" key="4">
    <source>
        <dbReference type="Pfam" id="PF25954"/>
    </source>
</evidence>
<dbReference type="OrthoDB" id="9814657at2"/>
<organism evidence="6 7">
    <name type="scientific">Pedobacter antarcticus 4BY</name>
    <dbReference type="NCBI Taxonomy" id="1358423"/>
    <lineage>
        <taxon>Bacteria</taxon>
        <taxon>Pseudomonadati</taxon>
        <taxon>Bacteroidota</taxon>
        <taxon>Sphingobacteriia</taxon>
        <taxon>Sphingobacteriales</taxon>
        <taxon>Sphingobacteriaceae</taxon>
        <taxon>Pedobacter</taxon>
    </lineage>
</organism>
<feature type="chain" id="PRO_5001761995" evidence="3">
    <location>
        <begin position="27"/>
        <end position="404"/>
    </location>
</feature>
<keyword evidence="2" id="KW-0813">Transport</keyword>
<dbReference type="PROSITE" id="PS51257">
    <property type="entry name" value="PROKAR_LIPOPROTEIN"/>
    <property type="match status" value="1"/>
</dbReference>